<feature type="domain" description="HTH luxR-type" evidence="4">
    <location>
        <begin position="149"/>
        <end position="214"/>
    </location>
</feature>
<keyword evidence="1 3" id="KW-0597">Phosphoprotein</keyword>
<evidence type="ECO:0000259" key="4">
    <source>
        <dbReference type="PROSITE" id="PS50043"/>
    </source>
</evidence>
<dbReference type="PANTHER" id="PTHR43214">
    <property type="entry name" value="TWO-COMPONENT RESPONSE REGULATOR"/>
    <property type="match status" value="1"/>
</dbReference>
<dbReference type="OrthoDB" id="9797341at2"/>
<keyword evidence="7" id="KW-1185">Reference proteome</keyword>
<protein>
    <submittedName>
        <fullName evidence="6">LuxR family transcriptional regulator</fullName>
    </submittedName>
</protein>
<evidence type="ECO:0000256" key="1">
    <source>
        <dbReference type="ARBA" id="ARBA00022553"/>
    </source>
</evidence>
<dbReference type="InterPro" id="IPR039420">
    <property type="entry name" value="WalR-like"/>
</dbReference>
<reference evidence="6 7" key="1">
    <citation type="submission" date="2013-12" db="EMBL/GenBank/DDBJ databases">
        <authorList>
            <consortium name="DOE Joint Genome Institute"/>
            <person name="Eisen J."/>
            <person name="Huntemann M."/>
            <person name="Han J."/>
            <person name="Chen A."/>
            <person name="Kyrpides N."/>
            <person name="Mavromatis K."/>
            <person name="Markowitz V."/>
            <person name="Palaniappan K."/>
            <person name="Ivanova N."/>
            <person name="Schaumberg A."/>
            <person name="Pati A."/>
            <person name="Liolios K."/>
            <person name="Nordberg H.P."/>
            <person name="Cantor M.N."/>
            <person name="Hua S.X."/>
            <person name="Woyke T."/>
        </authorList>
    </citation>
    <scope>NUCLEOTIDE SEQUENCE [LARGE SCALE GENOMIC DNA]</scope>
    <source>
        <strain evidence="7">DSM 19437</strain>
    </source>
</reference>
<dbReference type="CDD" id="cd06170">
    <property type="entry name" value="LuxR_C_like"/>
    <property type="match status" value="1"/>
</dbReference>
<dbReference type="STRING" id="929713.NIASO_00340"/>
<name>W0EWW6_9BACT</name>
<accession>W0EWW6</accession>
<dbReference type="HOGENOM" id="CLU_000445_90_10_10"/>
<dbReference type="InterPro" id="IPR016032">
    <property type="entry name" value="Sig_transdc_resp-reg_C-effctor"/>
</dbReference>
<evidence type="ECO:0000256" key="3">
    <source>
        <dbReference type="PROSITE-ProRule" id="PRU00169"/>
    </source>
</evidence>
<dbReference type="GO" id="GO:0006355">
    <property type="term" value="P:regulation of DNA-templated transcription"/>
    <property type="evidence" value="ECO:0007669"/>
    <property type="project" value="InterPro"/>
</dbReference>
<dbReference type="InterPro" id="IPR011006">
    <property type="entry name" value="CheY-like_superfamily"/>
</dbReference>
<dbReference type="SUPFAM" id="SSF52172">
    <property type="entry name" value="CheY-like"/>
    <property type="match status" value="1"/>
</dbReference>
<evidence type="ECO:0000259" key="5">
    <source>
        <dbReference type="PROSITE" id="PS50110"/>
    </source>
</evidence>
<dbReference type="EMBL" id="CP007035">
    <property type="protein sequence ID" value="AHF14063.1"/>
    <property type="molecule type" value="Genomic_DNA"/>
</dbReference>
<dbReference type="PRINTS" id="PR00038">
    <property type="entry name" value="HTHLUXR"/>
</dbReference>
<dbReference type="SUPFAM" id="SSF46894">
    <property type="entry name" value="C-terminal effector domain of the bipartite response regulators"/>
    <property type="match status" value="1"/>
</dbReference>
<proteinExistence type="predicted"/>
<dbReference type="CDD" id="cd17535">
    <property type="entry name" value="REC_NarL-like"/>
    <property type="match status" value="1"/>
</dbReference>
<dbReference type="PROSITE" id="PS50043">
    <property type="entry name" value="HTH_LUXR_2"/>
    <property type="match status" value="1"/>
</dbReference>
<evidence type="ECO:0000313" key="6">
    <source>
        <dbReference type="EMBL" id="AHF14063.1"/>
    </source>
</evidence>
<keyword evidence="2" id="KW-0238">DNA-binding</keyword>
<feature type="domain" description="Response regulatory" evidence="5">
    <location>
        <begin position="7"/>
        <end position="123"/>
    </location>
</feature>
<dbReference type="SMART" id="SM00448">
    <property type="entry name" value="REC"/>
    <property type="match status" value="1"/>
</dbReference>
<dbReference type="Proteomes" id="UP000003586">
    <property type="component" value="Chromosome"/>
</dbReference>
<dbReference type="eggNOG" id="COG2197">
    <property type="taxonomic scope" value="Bacteria"/>
</dbReference>
<dbReference type="AlphaFoldDB" id="W0EWW6"/>
<dbReference type="GO" id="GO:0000160">
    <property type="term" value="P:phosphorelay signal transduction system"/>
    <property type="evidence" value="ECO:0007669"/>
    <property type="project" value="InterPro"/>
</dbReference>
<dbReference type="Gene3D" id="3.40.50.2300">
    <property type="match status" value="1"/>
</dbReference>
<dbReference type="GO" id="GO:0003677">
    <property type="term" value="F:DNA binding"/>
    <property type="evidence" value="ECO:0007669"/>
    <property type="project" value="UniProtKB-KW"/>
</dbReference>
<feature type="modified residue" description="4-aspartylphosphate" evidence="3">
    <location>
        <position position="58"/>
    </location>
</feature>
<dbReference type="Pfam" id="PF00196">
    <property type="entry name" value="GerE"/>
    <property type="match status" value="1"/>
</dbReference>
<dbReference type="Pfam" id="PF00072">
    <property type="entry name" value="Response_reg"/>
    <property type="match status" value="1"/>
</dbReference>
<dbReference type="RefSeq" id="WP_008582312.1">
    <property type="nucleotide sequence ID" value="NZ_CP007035.1"/>
</dbReference>
<dbReference type="PROSITE" id="PS50110">
    <property type="entry name" value="RESPONSE_REGULATORY"/>
    <property type="match status" value="1"/>
</dbReference>
<dbReference type="PANTHER" id="PTHR43214:SF43">
    <property type="entry name" value="TWO-COMPONENT RESPONSE REGULATOR"/>
    <property type="match status" value="1"/>
</dbReference>
<dbReference type="SMART" id="SM00421">
    <property type="entry name" value="HTH_LUXR"/>
    <property type="match status" value="1"/>
</dbReference>
<gene>
    <name evidence="6" type="ORF">NIASO_00340</name>
</gene>
<dbReference type="InterPro" id="IPR000792">
    <property type="entry name" value="Tscrpt_reg_LuxR_C"/>
</dbReference>
<evidence type="ECO:0000313" key="7">
    <source>
        <dbReference type="Proteomes" id="UP000003586"/>
    </source>
</evidence>
<dbReference type="InterPro" id="IPR058245">
    <property type="entry name" value="NreC/VraR/RcsB-like_REC"/>
</dbReference>
<dbReference type="InterPro" id="IPR001789">
    <property type="entry name" value="Sig_transdc_resp-reg_receiver"/>
</dbReference>
<dbReference type="KEGG" id="nso:NIASO_00340"/>
<sequence>MNPSTIKVAVFDDNAYRRESLNMLIDASPRMTCTGTFFDCSNVINDIRKAEPDVVLMDIDMPNVNGIEGVKIIKVNFPHVAILMQTVFEDDDKIFASICSGASGYILKKSPPAQLLQAIEDVYNGDAAMTASIAKKVLTAFQKNVFFENNTPETTLTIREKEILNLLVKGYSRKMVASACNLSIHTVNTHIKNVYEKLQVNSVSEAVVKALNQKLI</sequence>
<organism evidence="6 7">
    <name type="scientific">Niabella soli DSM 19437</name>
    <dbReference type="NCBI Taxonomy" id="929713"/>
    <lineage>
        <taxon>Bacteria</taxon>
        <taxon>Pseudomonadati</taxon>
        <taxon>Bacteroidota</taxon>
        <taxon>Chitinophagia</taxon>
        <taxon>Chitinophagales</taxon>
        <taxon>Chitinophagaceae</taxon>
        <taxon>Niabella</taxon>
    </lineage>
</organism>
<evidence type="ECO:0000256" key="2">
    <source>
        <dbReference type="ARBA" id="ARBA00023125"/>
    </source>
</evidence>